<feature type="region of interest" description="Disordered" evidence="6">
    <location>
        <begin position="1"/>
        <end position="40"/>
    </location>
</feature>
<dbReference type="PANTHER" id="PTHR43791:SF104">
    <property type="entry name" value="MAJOR FACILITATOR SUPERFAMILY (MFS) PROFILE DOMAIN-CONTAINING PROTEIN-RELATED"/>
    <property type="match status" value="1"/>
</dbReference>
<dbReference type="EMBL" id="NRDI02000008">
    <property type="protein sequence ID" value="KAI1514082.1"/>
    <property type="molecule type" value="Genomic_DNA"/>
</dbReference>
<evidence type="ECO:0000313" key="8">
    <source>
        <dbReference type="EMBL" id="KAI1514082.1"/>
    </source>
</evidence>
<keyword evidence="9" id="KW-1185">Reference proteome</keyword>
<dbReference type="GO" id="GO:0022857">
    <property type="term" value="F:transmembrane transporter activity"/>
    <property type="evidence" value="ECO:0007669"/>
    <property type="project" value="InterPro"/>
</dbReference>
<dbReference type="OrthoDB" id="1935484at2759"/>
<evidence type="ECO:0000256" key="6">
    <source>
        <dbReference type="SAM" id="MobiDB-lite"/>
    </source>
</evidence>
<dbReference type="SUPFAM" id="SSF103473">
    <property type="entry name" value="MFS general substrate transporter"/>
    <property type="match status" value="1"/>
</dbReference>
<dbReference type="InterPro" id="IPR011701">
    <property type="entry name" value="MFS"/>
</dbReference>
<keyword evidence="3 7" id="KW-0812">Transmembrane</keyword>
<evidence type="ECO:0000256" key="4">
    <source>
        <dbReference type="ARBA" id="ARBA00022989"/>
    </source>
</evidence>
<protein>
    <submittedName>
        <fullName evidence="8">MFS-1 multi-domain protein</fullName>
    </submittedName>
</protein>
<feature type="transmembrane region" description="Helical" evidence="7">
    <location>
        <begin position="218"/>
        <end position="239"/>
    </location>
</feature>
<evidence type="ECO:0000256" key="1">
    <source>
        <dbReference type="ARBA" id="ARBA00004141"/>
    </source>
</evidence>
<evidence type="ECO:0000313" key="9">
    <source>
        <dbReference type="Proteomes" id="UP000249757"/>
    </source>
</evidence>
<feature type="transmembrane region" description="Helical" evidence="7">
    <location>
        <begin position="398"/>
        <end position="418"/>
    </location>
</feature>
<feature type="transmembrane region" description="Helical" evidence="7">
    <location>
        <begin position="425"/>
        <end position="447"/>
    </location>
</feature>
<comment type="subcellular location">
    <subcellularLocation>
        <location evidence="1">Membrane</location>
        <topology evidence="1">Multi-pass membrane protein</topology>
    </subcellularLocation>
</comment>
<evidence type="ECO:0000256" key="2">
    <source>
        <dbReference type="ARBA" id="ARBA00022448"/>
    </source>
</evidence>
<keyword evidence="5 7" id="KW-0472">Membrane</keyword>
<dbReference type="Gene3D" id="1.20.1250.20">
    <property type="entry name" value="MFS general substrate transporter like domains"/>
    <property type="match status" value="1"/>
</dbReference>
<dbReference type="OMA" id="LKDYDMW"/>
<dbReference type="AlphaFoldDB" id="A0A2W1FJN0"/>
<feature type="compositionally biased region" description="Basic and acidic residues" evidence="6">
    <location>
        <begin position="1"/>
        <end position="18"/>
    </location>
</feature>
<dbReference type="FunFam" id="1.20.1250.20:FF:000247">
    <property type="entry name" value="MFS general substrate transporter"/>
    <property type="match status" value="1"/>
</dbReference>
<evidence type="ECO:0000256" key="5">
    <source>
        <dbReference type="ARBA" id="ARBA00023136"/>
    </source>
</evidence>
<evidence type="ECO:0000256" key="7">
    <source>
        <dbReference type="SAM" id="Phobius"/>
    </source>
</evidence>
<dbReference type="Proteomes" id="UP000249757">
    <property type="component" value="Unassembled WGS sequence"/>
</dbReference>
<evidence type="ECO:0000256" key="3">
    <source>
        <dbReference type="ARBA" id="ARBA00022692"/>
    </source>
</evidence>
<comment type="caution">
    <text evidence="8">The sequence shown here is derived from an EMBL/GenBank/DDBJ whole genome shotgun (WGS) entry which is preliminary data.</text>
</comment>
<feature type="transmembrane region" description="Helical" evidence="7">
    <location>
        <begin position="369"/>
        <end position="386"/>
    </location>
</feature>
<name>A0A2W1FJN0_9PLEO</name>
<dbReference type="FunFam" id="1.20.1250.20:FF:000106">
    <property type="entry name" value="MFS transporter, putative"/>
    <property type="match status" value="1"/>
</dbReference>
<dbReference type="GO" id="GO:0016020">
    <property type="term" value="C:membrane"/>
    <property type="evidence" value="ECO:0007669"/>
    <property type="project" value="UniProtKB-SubCell"/>
</dbReference>
<reference evidence="9" key="1">
    <citation type="journal article" date="2022" name="Microb. Genom.">
        <title>A global pangenome for the wheat fungal pathogen Pyrenophora tritici-repentis and prediction of effector protein structural homology.</title>
        <authorList>
            <person name="Moolhuijzen P.M."/>
            <person name="See P.T."/>
            <person name="Shi G."/>
            <person name="Powell H.R."/>
            <person name="Cockram J."/>
            <person name="Jorgensen L.N."/>
            <person name="Benslimane H."/>
            <person name="Strelkov S.E."/>
            <person name="Turner J."/>
            <person name="Liu Z."/>
            <person name="Moffat C.S."/>
        </authorList>
    </citation>
    <scope>NUCLEOTIDE SEQUENCE [LARGE SCALE GENOMIC DNA]</scope>
</reference>
<dbReference type="Pfam" id="PF07690">
    <property type="entry name" value="MFS_1"/>
    <property type="match status" value="1"/>
</dbReference>
<proteinExistence type="predicted"/>
<dbReference type="PANTHER" id="PTHR43791">
    <property type="entry name" value="PERMEASE-RELATED"/>
    <property type="match status" value="1"/>
</dbReference>
<feature type="transmembrane region" description="Helical" evidence="7">
    <location>
        <begin position="494"/>
        <end position="513"/>
    </location>
</feature>
<keyword evidence="4 7" id="KW-1133">Transmembrane helix</keyword>
<organism evidence="8 9">
    <name type="scientific">Pyrenophora tritici-repentis</name>
    <dbReference type="NCBI Taxonomy" id="45151"/>
    <lineage>
        <taxon>Eukaryota</taxon>
        <taxon>Fungi</taxon>
        <taxon>Dikarya</taxon>
        <taxon>Ascomycota</taxon>
        <taxon>Pezizomycotina</taxon>
        <taxon>Dothideomycetes</taxon>
        <taxon>Pleosporomycetidae</taxon>
        <taxon>Pleosporales</taxon>
        <taxon>Pleosporineae</taxon>
        <taxon>Pleosporaceae</taxon>
        <taxon>Pyrenophora</taxon>
    </lineage>
</organism>
<gene>
    <name evidence="8" type="ORF">Ptr86124_006712</name>
</gene>
<feature type="transmembrane region" description="Helical" evidence="7">
    <location>
        <begin position="251"/>
        <end position="270"/>
    </location>
</feature>
<feature type="transmembrane region" description="Helical" evidence="7">
    <location>
        <begin position="186"/>
        <end position="206"/>
    </location>
</feature>
<accession>A0A2W1FJN0</accession>
<dbReference type="InterPro" id="IPR036259">
    <property type="entry name" value="MFS_trans_sf"/>
</dbReference>
<sequence length="553" mass="63128">MATSNRPDDLPVDGKSDFEVSGSSAGNSDTEVHKSGKNGKNYHTFAGAGVSGDHYRPVETYEGIHRYDPDFTWEPAEEKRLVRKVDKRICTWVCLMFFALQLDRGNISQALSDNFLGDLGMDTNDYNYGQTIFYLCFLSAELPSQLISKKLGPDNWIPIQMVSWSLIASFQAFLSGRKSFFACRALLGLCEGGFIPDSILYLSYFYTGWELPGRLSWFWVSYQSTQIISAFLAFGILRLRGHNGMEGWRWLFALEGTLTGLIGIASWFYLPPSPTQTASQRWNPFRGKAGWFNEKEEKIMVNRILRDDPSKGDMHNRQGLSFRMLWECAKDYHMWPIYLLGLSWMIPSTPSTAYLTLQLRSLGFSTFETNLLTIPAYVLFILQLLFWTYMSERFNERFLVGLISQVWALPLLIALELLSAKASPWARWAVSSLLVGHPYIHAILVAITSRNAGTVRTRTVASAMYNMCVQASSIISTNIYREDDKPLYRRGNKVLLGICAYNFALFIGAKLYYVAVNRKREGIWTGMTKEQKEVYLETTKEEGNKRLDFRFAH</sequence>
<keyword evidence="2" id="KW-0813">Transport</keyword>